<keyword evidence="2" id="KW-0472">Membrane</keyword>
<evidence type="ECO:0000256" key="2">
    <source>
        <dbReference type="SAM" id="Phobius"/>
    </source>
</evidence>
<dbReference type="InterPro" id="IPR048254">
    <property type="entry name" value="CDP_ALCOHOL_P_TRANSF_CS"/>
</dbReference>
<accession>A0A383ADU8</accession>
<evidence type="ECO:0008006" key="4">
    <source>
        <dbReference type="Google" id="ProtNLM"/>
    </source>
</evidence>
<organism evidence="3">
    <name type="scientific">marine metagenome</name>
    <dbReference type="NCBI Taxonomy" id="408172"/>
    <lineage>
        <taxon>unclassified sequences</taxon>
        <taxon>metagenomes</taxon>
        <taxon>ecological metagenomes</taxon>
    </lineage>
</organism>
<keyword evidence="1" id="KW-0808">Transferase</keyword>
<dbReference type="GO" id="GO:0008654">
    <property type="term" value="P:phospholipid biosynthetic process"/>
    <property type="evidence" value="ECO:0007669"/>
    <property type="project" value="InterPro"/>
</dbReference>
<keyword evidence="2" id="KW-0812">Transmembrane</keyword>
<keyword evidence="2" id="KW-1133">Transmembrane helix</keyword>
<feature type="non-terminal residue" evidence="3">
    <location>
        <position position="79"/>
    </location>
</feature>
<gene>
    <name evidence="3" type="ORF">METZ01_LOCUS458624</name>
</gene>
<sequence>MKALGLGPNFVTILGFILVAIASVFIAMGHLTIGGLVFFAGCLFDMVDGSLARLSNKVTQAGSLLDSVFDRLGEGVLFI</sequence>
<dbReference type="InterPro" id="IPR000462">
    <property type="entry name" value="CDP-OH_P_trans"/>
</dbReference>
<dbReference type="GO" id="GO:0016780">
    <property type="term" value="F:phosphotransferase activity, for other substituted phosphate groups"/>
    <property type="evidence" value="ECO:0007669"/>
    <property type="project" value="InterPro"/>
</dbReference>
<name>A0A383ADU8_9ZZZZ</name>
<dbReference type="AlphaFoldDB" id="A0A383ADU8"/>
<evidence type="ECO:0000256" key="1">
    <source>
        <dbReference type="ARBA" id="ARBA00022679"/>
    </source>
</evidence>
<dbReference type="GO" id="GO:0016020">
    <property type="term" value="C:membrane"/>
    <property type="evidence" value="ECO:0007669"/>
    <property type="project" value="InterPro"/>
</dbReference>
<dbReference type="Gene3D" id="1.20.120.1760">
    <property type="match status" value="1"/>
</dbReference>
<dbReference type="EMBL" id="UINC01191234">
    <property type="protein sequence ID" value="SVE05770.1"/>
    <property type="molecule type" value="Genomic_DNA"/>
</dbReference>
<protein>
    <recommendedName>
        <fullName evidence="4">CDP-alcohol phosphatidyltransferase family protein</fullName>
    </recommendedName>
</protein>
<proteinExistence type="predicted"/>
<dbReference type="PROSITE" id="PS00379">
    <property type="entry name" value="CDP_ALCOHOL_P_TRANSF"/>
    <property type="match status" value="1"/>
</dbReference>
<reference evidence="3" key="1">
    <citation type="submission" date="2018-05" db="EMBL/GenBank/DDBJ databases">
        <authorList>
            <person name="Lanie J.A."/>
            <person name="Ng W.-L."/>
            <person name="Kazmierczak K.M."/>
            <person name="Andrzejewski T.M."/>
            <person name="Davidsen T.M."/>
            <person name="Wayne K.J."/>
            <person name="Tettelin H."/>
            <person name="Glass J.I."/>
            <person name="Rusch D."/>
            <person name="Podicherti R."/>
            <person name="Tsui H.-C.T."/>
            <person name="Winkler M.E."/>
        </authorList>
    </citation>
    <scope>NUCLEOTIDE SEQUENCE</scope>
</reference>
<dbReference type="Pfam" id="PF01066">
    <property type="entry name" value="CDP-OH_P_transf"/>
    <property type="match status" value="1"/>
</dbReference>
<dbReference type="InterPro" id="IPR043130">
    <property type="entry name" value="CDP-OH_PTrfase_TM_dom"/>
</dbReference>
<feature type="transmembrane region" description="Helical" evidence="2">
    <location>
        <begin position="12"/>
        <end position="44"/>
    </location>
</feature>
<evidence type="ECO:0000313" key="3">
    <source>
        <dbReference type="EMBL" id="SVE05770.1"/>
    </source>
</evidence>
<feature type="non-terminal residue" evidence="3">
    <location>
        <position position="1"/>
    </location>
</feature>